<dbReference type="Pfam" id="PF00892">
    <property type="entry name" value="EamA"/>
    <property type="match status" value="2"/>
</dbReference>
<dbReference type="AlphaFoldDB" id="A0A239HLW8"/>
<dbReference type="InterPro" id="IPR000620">
    <property type="entry name" value="EamA_dom"/>
</dbReference>
<keyword evidence="5 6" id="KW-0472">Membrane</keyword>
<dbReference type="EMBL" id="FZOY01000003">
    <property type="protein sequence ID" value="SNS81254.1"/>
    <property type="molecule type" value="Genomic_DNA"/>
</dbReference>
<feature type="transmembrane region" description="Helical" evidence="6">
    <location>
        <begin position="155"/>
        <end position="175"/>
    </location>
</feature>
<dbReference type="SUPFAM" id="SSF103481">
    <property type="entry name" value="Multidrug resistance efflux transporter EmrE"/>
    <property type="match status" value="2"/>
</dbReference>
<feature type="transmembrane region" description="Helical" evidence="6">
    <location>
        <begin position="74"/>
        <end position="92"/>
    </location>
</feature>
<name>A0A239HLW8_9RHOB</name>
<dbReference type="GO" id="GO:0016020">
    <property type="term" value="C:membrane"/>
    <property type="evidence" value="ECO:0007669"/>
    <property type="project" value="UniProtKB-SubCell"/>
</dbReference>
<protein>
    <submittedName>
        <fullName evidence="8">EamA domain-containing membrane protein RarD</fullName>
    </submittedName>
</protein>
<reference evidence="8 9" key="1">
    <citation type="submission" date="2017-06" db="EMBL/GenBank/DDBJ databases">
        <authorList>
            <person name="Kim H.J."/>
            <person name="Triplett B.A."/>
        </authorList>
    </citation>
    <scope>NUCLEOTIDE SEQUENCE [LARGE SCALE GENOMIC DNA]</scope>
    <source>
        <strain evidence="8 9">DSM 29339</strain>
    </source>
</reference>
<dbReference type="PANTHER" id="PTHR22911">
    <property type="entry name" value="ACYL-MALONYL CONDENSING ENZYME-RELATED"/>
    <property type="match status" value="1"/>
</dbReference>
<evidence type="ECO:0000256" key="5">
    <source>
        <dbReference type="ARBA" id="ARBA00023136"/>
    </source>
</evidence>
<feature type="transmembrane region" description="Helical" evidence="6">
    <location>
        <begin position="269"/>
        <end position="287"/>
    </location>
</feature>
<keyword evidence="9" id="KW-1185">Reference proteome</keyword>
<feature type="transmembrane region" description="Helical" evidence="6">
    <location>
        <begin position="36"/>
        <end position="54"/>
    </location>
</feature>
<dbReference type="InterPro" id="IPR037185">
    <property type="entry name" value="EmrE-like"/>
</dbReference>
<feature type="transmembrane region" description="Helical" evidence="6">
    <location>
        <begin position="215"/>
        <end position="236"/>
    </location>
</feature>
<evidence type="ECO:0000256" key="2">
    <source>
        <dbReference type="ARBA" id="ARBA00009853"/>
    </source>
</evidence>
<feature type="transmembrane region" description="Helical" evidence="6">
    <location>
        <begin position="243"/>
        <end position="263"/>
    </location>
</feature>
<comment type="similarity">
    <text evidence="2">Belongs to the drug/metabolite transporter (DMT) superfamily. 10 TMS drug/metabolite exporter (DME) (TC 2.A.7.3) family.</text>
</comment>
<dbReference type="PANTHER" id="PTHR22911:SF6">
    <property type="entry name" value="SOLUTE CARRIER FAMILY 35 MEMBER G1"/>
    <property type="match status" value="1"/>
</dbReference>
<dbReference type="Proteomes" id="UP000198426">
    <property type="component" value="Unassembled WGS sequence"/>
</dbReference>
<feature type="domain" description="EamA" evidence="7">
    <location>
        <begin position="156"/>
        <end position="286"/>
    </location>
</feature>
<dbReference type="OrthoDB" id="8478503at2"/>
<sequence length="294" mass="31210">MHPTRAILLKIGSVAVFIAMQSFIKATSDHVPPGQAVFFRSAFALPVILIWLQAEGRLADGIRTRHPFGHLLRGLVGTSAMGLSFAALGLLPLPEVTAINYSAPLFVVPLAILFLGEKVGPVRIAAVAVGMVGVLIILAPRLTALSDVTAMQAETLGAILALCGAFLAATAQILIRKLVSTERPATIVFYFTVYSTLLSLLTIPFGWVWPEPREAALLIMAGIAGGIGQGMLTSAYRFGDASLVAPFDYSSMLLALLIGFFVFGELPTLFTLLGAALVVAAGILIIWREALRKK</sequence>
<keyword evidence="4 6" id="KW-1133">Transmembrane helix</keyword>
<dbReference type="RefSeq" id="WP_089233017.1">
    <property type="nucleotide sequence ID" value="NZ_FZOY01000003.1"/>
</dbReference>
<evidence type="ECO:0000259" key="7">
    <source>
        <dbReference type="Pfam" id="PF00892"/>
    </source>
</evidence>
<proteinExistence type="inferred from homology"/>
<evidence type="ECO:0000313" key="8">
    <source>
        <dbReference type="EMBL" id="SNS81254.1"/>
    </source>
</evidence>
<evidence type="ECO:0000256" key="3">
    <source>
        <dbReference type="ARBA" id="ARBA00022692"/>
    </source>
</evidence>
<feature type="domain" description="EamA" evidence="7">
    <location>
        <begin position="6"/>
        <end position="138"/>
    </location>
</feature>
<feature type="transmembrane region" description="Helical" evidence="6">
    <location>
        <begin position="187"/>
        <end position="209"/>
    </location>
</feature>
<feature type="transmembrane region" description="Helical" evidence="6">
    <location>
        <begin position="7"/>
        <end position="24"/>
    </location>
</feature>
<evidence type="ECO:0000256" key="1">
    <source>
        <dbReference type="ARBA" id="ARBA00004141"/>
    </source>
</evidence>
<evidence type="ECO:0000256" key="6">
    <source>
        <dbReference type="SAM" id="Phobius"/>
    </source>
</evidence>
<evidence type="ECO:0000313" key="9">
    <source>
        <dbReference type="Proteomes" id="UP000198426"/>
    </source>
</evidence>
<feature type="transmembrane region" description="Helical" evidence="6">
    <location>
        <begin position="122"/>
        <end position="143"/>
    </location>
</feature>
<keyword evidence="3 6" id="KW-0812">Transmembrane</keyword>
<comment type="subcellular location">
    <subcellularLocation>
        <location evidence="1">Membrane</location>
        <topology evidence="1">Multi-pass membrane protein</topology>
    </subcellularLocation>
</comment>
<feature type="transmembrane region" description="Helical" evidence="6">
    <location>
        <begin position="98"/>
        <end position="115"/>
    </location>
</feature>
<evidence type="ECO:0000256" key="4">
    <source>
        <dbReference type="ARBA" id="ARBA00022989"/>
    </source>
</evidence>
<gene>
    <name evidence="8" type="ORF">SAMN05421757_103441</name>
</gene>
<organism evidence="8 9">
    <name type="scientific">Tropicimonas sediminicola</name>
    <dbReference type="NCBI Taxonomy" id="1031541"/>
    <lineage>
        <taxon>Bacteria</taxon>
        <taxon>Pseudomonadati</taxon>
        <taxon>Pseudomonadota</taxon>
        <taxon>Alphaproteobacteria</taxon>
        <taxon>Rhodobacterales</taxon>
        <taxon>Roseobacteraceae</taxon>
        <taxon>Tropicimonas</taxon>
    </lineage>
</organism>
<accession>A0A239HLW8</accession>